<name>A0ABX1Q7N9_9RHOO</name>
<sequence length="1378" mass="148849">MPAARKPSEILFHLPGTARSADTLPAALKAGSRAAGGAPDPFLDGVVTVQAAYTLAAPGRDAGPGTDTTLADDSLLALETNDGTTVFIRADKLREDIARTRPEALRADGSIDLAALRDPGAAARGVSDWLWSGLSVLSLDGDAIADAARDKALEWLHEWLGEKAEELAAPSASWLGAKALMWAIESRLAGEPGLYQWRDGSPLAASDRCPPGDPRLAGAANNPMLLFIHGTGSHTLGGFKDLRSGGAAGDWEPLAHRFGERIFGFEHRTFSESPIDNALQLARALPAGARLSVVTHSRGGLVGDLLCLAGLSDDAIAAYRHPLAPNASETPREKRLRDLVTARDQDSLRALRQELADKNFRIERYLRVACPARGTTLLSDNLDVFLSGLLSLTGKLVGAVSGPAGGAVLSALKRIVLEIADKRIDARLVPGIEAMLTDAPMGSLLANAQRKQGIAMAIISGDIEGGNVLKRLGVLFTDWMLFDYLDNDLVVDTDSMYAGLAARNDARYLFDQGASVNHFSYFANRNTRAALRDWLTSEEPAALPTFSPIARPHEPNAAESRQRAASRAATRAAPRPDSRPVVIFLPGIMGSHLEVRKAGKKPGDGDRVWFDFLDLAAGGLPKIGMEKRDVREESLFDMFYGDLAEHLEASHTVIRFPYDWRQPIHAEGAAADRLAEVLEQALKDHPSQPVRLLAHSMGGLVSRTMIAKRPDLWDAVVKRTGGRLVMLGTPNNGSHLMVETLLGKSGTMRKLARMDLGHGMQDVLDVVAGFPGALQLLPRPGFADTGSTLHDDYLQSAIWPALAMANRDRWFGDGIAGKPSTDTVTAARELWEGPLAHNEAPLPIERVNYVFGQAENTPCGLTLEGGQLKMIGTPEGDGSVSWASGRLANLPAEQCWYMPADHGALTDTEEYFPAIVELLQTGTTSRLGRQPATRAAAAATVTYDAPPPVLPTEEELARGLLGSRPRRRRPVAAIQPLRVSVTAMDLRFARQPILCGHYAGDSIAGAEAAIDRYLVGGALRQRERLGVYAGEIGSCAIVLQARGNEDRLRGTGRGAIIVGLGRFGELTAAEVSETVRAGVLRYLLHSHDRQGADGTTADTELTLASLLIGYNSTTHISVDDSLEMIVRGVLAANRQFSEAMPLTRLRVARLELVELFMDTAISAARAVRMLPERMAGDLRRLEARIEAAEVLNEGEGVRPRLSVFARFGYWPRMLITDADAPEDCPPDQAAKAAPAARPIATRLKYVFLSERARAESVVQQRQPGLVEALVRNAITHDHYNADLSRTLFQLMVPLDFKAAAREADQLVLVVDGYTANLPWEMLQADEQPMALRTAMVRQLASTRFRRNPLSITRKVACVIANPSTHGFHTQFGDPARPL</sequence>
<evidence type="ECO:0000313" key="3">
    <source>
        <dbReference type="EMBL" id="NMG73565.1"/>
    </source>
</evidence>
<comment type="caution">
    <text evidence="3">The sequence shown here is derived from an EMBL/GenBank/DDBJ whole genome shotgun (WGS) entry which is preliminary data.</text>
</comment>
<protein>
    <recommendedName>
        <fullName evidence="2">DUF7379 domain-containing protein</fullName>
    </recommendedName>
</protein>
<evidence type="ECO:0000259" key="2">
    <source>
        <dbReference type="Pfam" id="PF24096"/>
    </source>
</evidence>
<dbReference type="EMBL" id="WTVQ01000002">
    <property type="protein sequence ID" value="NMG73565.1"/>
    <property type="molecule type" value="Genomic_DNA"/>
</dbReference>
<dbReference type="InterPro" id="IPR029058">
    <property type="entry name" value="AB_hydrolase_fold"/>
</dbReference>
<dbReference type="Pfam" id="PF24096">
    <property type="entry name" value="DUF7379"/>
    <property type="match status" value="1"/>
</dbReference>
<dbReference type="Gene3D" id="3.40.50.1820">
    <property type="entry name" value="alpha/beta hydrolase"/>
    <property type="match status" value="1"/>
</dbReference>
<reference evidence="3 4" key="1">
    <citation type="submission" date="2019-12" db="EMBL/GenBank/DDBJ databases">
        <title>Comparative genomics gives insights into the taxonomy of the Azoarcus-Aromatoleum group and reveals separate origins of nif in the plant-associated Azoarcus and non-plant-associated Aromatoleum sub-groups.</title>
        <authorList>
            <person name="Lafos M."/>
            <person name="Maluk M."/>
            <person name="Batista M."/>
            <person name="Junghare M."/>
            <person name="Carmona M."/>
            <person name="Faoro H."/>
            <person name="Cruz L.M."/>
            <person name="Battistoni F."/>
            <person name="De Souza E."/>
            <person name="Pedrosa F."/>
            <person name="Chen W.-M."/>
            <person name="Poole P.S."/>
            <person name="Dixon R.A."/>
            <person name="James E.K."/>
        </authorList>
    </citation>
    <scope>NUCLEOTIDE SEQUENCE [LARGE SCALE GENOMIC DNA]</scope>
    <source>
        <strain evidence="3 4">22Lin</strain>
    </source>
</reference>
<dbReference type="Pfam" id="PF02450">
    <property type="entry name" value="LCAT"/>
    <property type="match status" value="1"/>
</dbReference>
<evidence type="ECO:0000313" key="4">
    <source>
        <dbReference type="Proteomes" id="UP000648984"/>
    </source>
</evidence>
<feature type="domain" description="DUF7379" evidence="2">
    <location>
        <begin position="225"/>
        <end position="307"/>
    </location>
</feature>
<dbReference type="SUPFAM" id="SSF53474">
    <property type="entry name" value="alpha/beta-Hydrolases"/>
    <property type="match status" value="2"/>
</dbReference>
<organism evidence="3 4">
    <name type="scientific">Aromatoleum diolicum</name>
    <dbReference type="NCBI Taxonomy" id="75796"/>
    <lineage>
        <taxon>Bacteria</taxon>
        <taxon>Pseudomonadati</taxon>
        <taxon>Pseudomonadota</taxon>
        <taxon>Betaproteobacteria</taxon>
        <taxon>Rhodocyclales</taxon>
        <taxon>Rhodocyclaceae</taxon>
        <taxon>Aromatoleum</taxon>
    </lineage>
</organism>
<accession>A0ABX1Q7N9</accession>
<proteinExistence type="predicted"/>
<keyword evidence="4" id="KW-1185">Reference proteome</keyword>
<gene>
    <name evidence="3" type="ORF">GPA25_02215</name>
</gene>
<dbReference type="PANTHER" id="PTHR11440">
    <property type="entry name" value="LECITHIN-CHOLESTEROL ACYLTRANSFERASE-RELATED"/>
    <property type="match status" value="1"/>
</dbReference>
<dbReference type="Proteomes" id="UP000648984">
    <property type="component" value="Unassembled WGS sequence"/>
</dbReference>
<dbReference type="InterPro" id="IPR003386">
    <property type="entry name" value="LACT/PDAT_acylTrfase"/>
</dbReference>
<feature type="region of interest" description="Disordered" evidence="1">
    <location>
        <begin position="545"/>
        <end position="575"/>
    </location>
</feature>
<feature type="non-terminal residue" evidence="3">
    <location>
        <position position="1378"/>
    </location>
</feature>
<dbReference type="InterPro" id="IPR055803">
    <property type="entry name" value="DUF7379"/>
</dbReference>
<feature type="compositionally biased region" description="Low complexity" evidence="1">
    <location>
        <begin position="563"/>
        <end position="575"/>
    </location>
</feature>
<dbReference type="RefSeq" id="WP_169258708.1">
    <property type="nucleotide sequence ID" value="NZ_WTVQ01000002.1"/>
</dbReference>
<evidence type="ECO:0000256" key="1">
    <source>
        <dbReference type="SAM" id="MobiDB-lite"/>
    </source>
</evidence>
<feature type="compositionally biased region" description="Basic and acidic residues" evidence="1">
    <location>
        <begin position="551"/>
        <end position="562"/>
    </location>
</feature>